<organism evidence="2 3">
    <name type="scientific">Cercophora scortea</name>
    <dbReference type="NCBI Taxonomy" id="314031"/>
    <lineage>
        <taxon>Eukaryota</taxon>
        <taxon>Fungi</taxon>
        <taxon>Dikarya</taxon>
        <taxon>Ascomycota</taxon>
        <taxon>Pezizomycotina</taxon>
        <taxon>Sordariomycetes</taxon>
        <taxon>Sordariomycetidae</taxon>
        <taxon>Sordariales</taxon>
        <taxon>Lasiosphaeriaceae</taxon>
        <taxon>Cercophora</taxon>
    </lineage>
</organism>
<dbReference type="AlphaFoldDB" id="A0AAE0MHQ9"/>
<evidence type="ECO:0000313" key="2">
    <source>
        <dbReference type="EMBL" id="KAK3332630.1"/>
    </source>
</evidence>
<proteinExistence type="predicted"/>
<dbReference type="EMBL" id="JAUEPO010000002">
    <property type="protein sequence ID" value="KAK3332630.1"/>
    <property type="molecule type" value="Genomic_DNA"/>
</dbReference>
<keyword evidence="3" id="KW-1185">Reference proteome</keyword>
<protein>
    <submittedName>
        <fullName evidence="2">Uncharacterized protein</fullName>
    </submittedName>
</protein>
<sequence>MASFPSTPPSKPHRRDQQPGPDVDGDFSDVHLKPAPLRITRKSQSRTGQGSHDAIEIPQLDGAPRDLLRGNQGTVILEHSPPRRSLHPGLATIVSKFEKIDGIPNPEIKRIHEIYPDSPGCRRTELIITKTEPKPKPVFADGSPFRKAPRIRVPRSEYGSSSTDRSIQISPLSRSPSPAFKARRKAGKANLASPLRTNQNTDEDGGEAQGSRRD</sequence>
<name>A0AAE0MHQ9_9PEZI</name>
<gene>
    <name evidence="2" type="ORF">B0T19DRAFT_108121</name>
</gene>
<accession>A0AAE0MHQ9</accession>
<feature type="compositionally biased region" description="Polar residues" evidence="1">
    <location>
        <begin position="158"/>
        <end position="176"/>
    </location>
</feature>
<dbReference type="Proteomes" id="UP001286456">
    <property type="component" value="Unassembled WGS sequence"/>
</dbReference>
<evidence type="ECO:0000256" key="1">
    <source>
        <dbReference type="SAM" id="MobiDB-lite"/>
    </source>
</evidence>
<comment type="caution">
    <text evidence="2">The sequence shown here is derived from an EMBL/GenBank/DDBJ whole genome shotgun (WGS) entry which is preliminary data.</text>
</comment>
<evidence type="ECO:0000313" key="3">
    <source>
        <dbReference type="Proteomes" id="UP001286456"/>
    </source>
</evidence>
<feature type="region of interest" description="Disordered" evidence="1">
    <location>
        <begin position="1"/>
        <end position="72"/>
    </location>
</feature>
<feature type="region of interest" description="Disordered" evidence="1">
    <location>
        <begin position="129"/>
        <end position="214"/>
    </location>
</feature>
<feature type="compositionally biased region" description="Pro residues" evidence="1">
    <location>
        <begin position="1"/>
        <end position="10"/>
    </location>
</feature>
<reference evidence="2" key="1">
    <citation type="journal article" date="2023" name="Mol. Phylogenet. Evol.">
        <title>Genome-scale phylogeny and comparative genomics of the fungal order Sordariales.</title>
        <authorList>
            <person name="Hensen N."/>
            <person name="Bonometti L."/>
            <person name="Westerberg I."/>
            <person name="Brannstrom I.O."/>
            <person name="Guillou S."/>
            <person name="Cros-Aarteil S."/>
            <person name="Calhoun S."/>
            <person name="Haridas S."/>
            <person name="Kuo A."/>
            <person name="Mondo S."/>
            <person name="Pangilinan J."/>
            <person name="Riley R."/>
            <person name="LaButti K."/>
            <person name="Andreopoulos B."/>
            <person name="Lipzen A."/>
            <person name="Chen C."/>
            <person name="Yan M."/>
            <person name="Daum C."/>
            <person name="Ng V."/>
            <person name="Clum A."/>
            <person name="Steindorff A."/>
            <person name="Ohm R.A."/>
            <person name="Martin F."/>
            <person name="Silar P."/>
            <person name="Natvig D.O."/>
            <person name="Lalanne C."/>
            <person name="Gautier V."/>
            <person name="Ament-Velasquez S.L."/>
            <person name="Kruys A."/>
            <person name="Hutchinson M.I."/>
            <person name="Powell A.J."/>
            <person name="Barry K."/>
            <person name="Miller A.N."/>
            <person name="Grigoriev I.V."/>
            <person name="Debuchy R."/>
            <person name="Gladieux P."/>
            <person name="Hiltunen Thoren M."/>
            <person name="Johannesson H."/>
        </authorList>
    </citation>
    <scope>NUCLEOTIDE SEQUENCE</scope>
    <source>
        <strain evidence="2">SMH4131-1</strain>
    </source>
</reference>
<reference evidence="2" key="2">
    <citation type="submission" date="2023-06" db="EMBL/GenBank/DDBJ databases">
        <authorList>
            <consortium name="Lawrence Berkeley National Laboratory"/>
            <person name="Haridas S."/>
            <person name="Hensen N."/>
            <person name="Bonometti L."/>
            <person name="Westerberg I."/>
            <person name="Brannstrom I.O."/>
            <person name="Guillou S."/>
            <person name="Cros-Aarteil S."/>
            <person name="Calhoun S."/>
            <person name="Kuo A."/>
            <person name="Mondo S."/>
            <person name="Pangilinan J."/>
            <person name="Riley R."/>
            <person name="Labutti K."/>
            <person name="Andreopoulos B."/>
            <person name="Lipzen A."/>
            <person name="Chen C."/>
            <person name="Yanf M."/>
            <person name="Daum C."/>
            <person name="Ng V."/>
            <person name="Clum A."/>
            <person name="Steindorff A."/>
            <person name="Ohm R."/>
            <person name="Martin F."/>
            <person name="Silar P."/>
            <person name="Natvig D."/>
            <person name="Lalanne C."/>
            <person name="Gautier V."/>
            <person name="Ament-Velasquez S.L."/>
            <person name="Kruys A."/>
            <person name="Hutchinson M.I."/>
            <person name="Powell A.J."/>
            <person name="Barry K."/>
            <person name="Miller A.N."/>
            <person name="Grigoriev I.V."/>
            <person name="Debuchy R."/>
            <person name="Gladieux P."/>
            <person name="Thoren M.H."/>
            <person name="Johannesson H."/>
        </authorList>
    </citation>
    <scope>NUCLEOTIDE SEQUENCE</scope>
    <source>
        <strain evidence="2">SMH4131-1</strain>
    </source>
</reference>